<evidence type="ECO:0000313" key="1">
    <source>
        <dbReference type="EMBL" id="SVC69402.1"/>
    </source>
</evidence>
<proteinExistence type="predicted"/>
<accession>A0A382PBV4</accession>
<dbReference type="EMBL" id="UINC01105455">
    <property type="protein sequence ID" value="SVC69402.1"/>
    <property type="molecule type" value="Genomic_DNA"/>
</dbReference>
<organism evidence="1">
    <name type="scientific">marine metagenome</name>
    <dbReference type="NCBI Taxonomy" id="408172"/>
    <lineage>
        <taxon>unclassified sequences</taxon>
        <taxon>metagenomes</taxon>
        <taxon>ecological metagenomes</taxon>
    </lineage>
</organism>
<protein>
    <submittedName>
        <fullName evidence="1">Uncharacterized protein</fullName>
    </submittedName>
</protein>
<name>A0A382PBV4_9ZZZZ</name>
<dbReference type="AlphaFoldDB" id="A0A382PBV4"/>
<gene>
    <name evidence="1" type="ORF">METZ01_LOCUS322256</name>
</gene>
<feature type="non-terminal residue" evidence="1">
    <location>
        <position position="1"/>
    </location>
</feature>
<reference evidence="1" key="1">
    <citation type="submission" date="2018-05" db="EMBL/GenBank/DDBJ databases">
        <authorList>
            <person name="Lanie J.A."/>
            <person name="Ng W.-L."/>
            <person name="Kazmierczak K.M."/>
            <person name="Andrzejewski T.M."/>
            <person name="Davidsen T.M."/>
            <person name="Wayne K.J."/>
            <person name="Tettelin H."/>
            <person name="Glass J.I."/>
            <person name="Rusch D."/>
            <person name="Podicherti R."/>
            <person name="Tsui H.-C.T."/>
            <person name="Winkler M.E."/>
        </authorList>
    </citation>
    <scope>NUCLEOTIDE SEQUENCE</scope>
</reference>
<sequence>VQRYEKNVYVIDVKVMSPWPGFLMHIKRPRRYEGFGYGQRIFKYQSVPLVS</sequence>